<sequence>MEPLPPVSTPEHASGSSDPDPSIPSLPTPGTPAPTRTKSLPASKLSTMSAEDAFWTMPAGSSPPETPSPSKSVGKKAAPPPPPVSDWTQRAEVSAATAFSNLGLAPAVSKETAPLAFTRFMDGFKKIAPLVDMLLVHDLQNEESRMTTARQLAALRRDIDNLLDSGLSSPPAYELAHASCAAATNEALSSMRVELESTSGQLQNLLASAIADMNTATSRAHTAPTSAADLMLSDNLKFRELWNNVLNLSRQGATATNDALRADVVALSSTVAKQKATMDDMARRLTQQMEDFTSLKKEVTMIRQDNALPPIHTSPAQMQATTGALPWPGVAPPAPAPAFMSAPSPVTPRFMTNSAPPVPAFMATPHMPDHSMAPPPAKRARPNMVTIAMGPLPQGPEVAKDMALRALNASPGFSQNDLDDGSFWWTTRRDGRGRNLGMTFLDEDTATRFMQTLNSGHLSQLNGLTAWRAANSTVNIHDDDSPRTLPEPDPVNRETARPAVADVPTNADSRKISIGYLNVHGFLTTKIQRLGLVKIIEAHDIMVMAETFFAPGEAERTRLPVGFMMITASRPLSSHDRPSGGVALIYRASVPVVVIPIVSEPDILAVDIGPLVLLAVYKWPRKTH</sequence>
<feature type="compositionally biased region" description="Low complexity" evidence="1">
    <location>
        <begin position="58"/>
        <end position="77"/>
    </location>
</feature>
<accession>A0A0D7BJD5</accession>
<gene>
    <name evidence="2" type="ORF">CYLTODRAFT_420044</name>
</gene>
<dbReference type="AlphaFoldDB" id="A0A0D7BJD5"/>
<evidence type="ECO:0000313" key="2">
    <source>
        <dbReference type="EMBL" id="KIY70194.1"/>
    </source>
</evidence>
<proteinExistence type="predicted"/>
<keyword evidence="3" id="KW-1185">Reference proteome</keyword>
<evidence type="ECO:0000313" key="3">
    <source>
        <dbReference type="Proteomes" id="UP000054007"/>
    </source>
</evidence>
<feature type="region of interest" description="Disordered" evidence="1">
    <location>
        <begin position="475"/>
        <end position="496"/>
    </location>
</feature>
<feature type="compositionally biased region" description="Pro residues" evidence="1">
    <location>
        <begin position="21"/>
        <end position="32"/>
    </location>
</feature>
<organism evidence="2 3">
    <name type="scientific">Cylindrobasidium torrendii FP15055 ss-10</name>
    <dbReference type="NCBI Taxonomy" id="1314674"/>
    <lineage>
        <taxon>Eukaryota</taxon>
        <taxon>Fungi</taxon>
        <taxon>Dikarya</taxon>
        <taxon>Basidiomycota</taxon>
        <taxon>Agaricomycotina</taxon>
        <taxon>Agaricomycetes</taxon>
        <taxon>Agaricomycetidae</taxon>
        <taxon>Agaricales</taxon>
        <taxon>Marasmiineae</taxon>
        <taxon>Physalacriaceae</taxon>
        <taxon>Cylindrobasidium</taxon>
    </lineage>
</organism>
<protein>
    <submittedName>
        <fullName evidence="2">Uncharacterized protein</fullName>
    </submittedName>
</protein>
<dbReference type="Proteomes" id="UP000054007">
    <property type="component" value="Unassembled WGS sequence"/>
</dbReference>
<name>A0A0D7BJD5_9AGAR</name>
<evidence type="ECO:0000256" key="1">
    <source>
        <dbReference type="SAM" id="MobiDB-lite"/>
    </source>
</evidence>
<reference evidence="2 3" key="1">
    <citation type="journal article" date="2015" name="Fungal Genet. Biol.">
        <title>Evolution of novel wood decay mechanisms in Agaricales revealed by the genome sequences of Fistulina hepatica and Cylindrobasidium torrendii.</title>
        <authorList>
            <person name="Floudas D."/>
            <person name="Held B.W."/>
            <person name="Riley R."/>
            <person name="Nagy L.G."/>
            <person name="Koehler G."/>
            <person name="Ransdell A.S."/>
            <person name="Younus H."/>
            <person name="Chow J."/>
            <person name="Chiniquy J."/>
            <person name="Lipzen A."/>
            <person name="Tritt A."/>
            <person name="Sun H."/>
            <person name="Haridas S."/>
            <person name="LaButti K."/>
            <person name="Ohm R.A."/>
            <person name="Kues U."/>
            <person name="Blanchette R.A."/>
            <person name="Grigoriev I.V."/>
            <person name="Minto R.E."/>
            <person name="Hibbett D.S."/>
        </authorList>
    </citation>
    <scope>NUCLEOTIDE SEQUENCE [LARGE SCALE GENOMIC DNA]</scope>
    <source>
        <strain evidence="2 3">FP15055 ss-10</strain>
    </source>
</reference>
<feature type="region of interest" description="Disordered" evidence="1">
    <location>
        <begin position="1"/>
        <end position="88"/>
    </location>
</feature>
<dbReference type="EMBL" id="KN880472">
    <property type="protein sequence ID" value="KIY70194.1"/>
    <property type="molecule type" value="Genomic_DNA"/>
</dbReference>
<feature type="compositionally biased region" description="Polar residues" evidence="1">
    <location>
        <begin position="34"/>
        <end position="49"/>
    </location>
</feature>